<accession>A0A968GCU5</accession>
<dbReference type="InterPro" id="IPR019998">
    <property type="entry name" value="Membr_insert_YidC"/>
</dbReference>
<keyword evidence="7 13" id="KW-0653">Protein transport</keyword>
<keyword evidence="9 13" id="KW-0472">Membrane</keyword>
<dbReference type="PANTHER" id="PTHR12428:SF65">
    <property type="entry name" value="CYTOCHROME C OXIDASE ASSEMBLY PROTEIN COX18, MITOCHONDRIAL"/>
    <property type="match status" value="1"/>
</dbReference>
<evidence type="ECO:0000256" key="7">
    <source>
        <dbReference type="ARBA" id="ARBA00022927"/>
    </source>
</evidence>
<evidence type="ECO:0000313" key="17">
    <source>
        <dbReference type="Proteomes" id="UP000752013"/>
    </source>
</evidence>
<dbReference type="Pfam" id="PF14849">
    <property type="entry name" value="YidC_periplas"/>
    <property type="match status" value="1"/>
</dbReference>
<keyword evidence="8 13" id="KW-1133">Transmembrane helix</keyword>
<keyword evidence="17" id="KW-1185">Reference proteome</keyword>
<dbReference type="GO" id="GO:0032977">
    <property type="term" value="F:membrane insertase activity"/>
    <property type="evidence" value="ECO:0007669"/>
    <property type="project" value="InterPro"/>
</dbReference>
<keyword evidence="10 13" id="KW-0143">Chaperone</keyword>
<feature type="domain" description="Membrane insertase YidC/Oxa/ALB C-terminal" evidence="14">
    <location>
        <begin position="375"/>
        <end position="570"/>
    </location>
</feature>
<dbReference type="InterPro" id="IPR038221">
    <property type="entry name" value="YidC_periplasmic_sf"/>
</dbReference>
<dbReference type="PRINTS" id="PR01900">
    <property type="entry name" value="YIDCPROTEIN"/>
</dbReference>
<dbReference type="Gene3D" id="2.70.98.90">
    <property type="match status" value="1"/>
</dbReference>
<feature type="transmembrane region" description="Helical" evidence="13">
    <location>
        <begin position="377"/>
        <end position="401"/>
    </location>
</feature>
<evidence type="ECO:0000259" key="14">
    <source>
        <dbReference type="Pfam" id="PF02096"/>
    </source>
</evidence>
<feature type="transmembrane region" description="Helical" evidence="13">
    <location>
        <begin position="437"/>
        <end position="461"/>
    </location>
</feature>
<gene>
    <name evidence="13 16" type="primary">yidC</name>
    <name evidence="16" type="ORF">HCT46_03080</name>
</gene>
<dbReference type="EMBL" id="JAATLK010000001">
    <property type="protein sequence ID" value="NIZ46899.1"/>
    <property type="molecule type" value="Genomic_DNA"/>
</dbReference>
<evidence type="ECO:0000256" key="6">
    <source>
        <dbReference type="ARBA" id="ARBA00022692"/>
    </source>
</evidence>
<comment type="subunit">
    <text evidence="13">Interacts with the Sec translocase complex via SecD. Specifically interacts with transmembrane segments of nascent integral membrane proteins during membrane integration.</text>
</comment>
<evidence type="ECO:0000256" key="13">
    <source>
        <dbReference type="HAMAP-Rule" id="MF_01810"/>
    </source>
</evidence>
<comment type="function">
    <text evidence="13">Required for the insertion and/or proper folding and/or complex formation of integral membrane proteins into the membrane. Involved in integration of membrane proteins that insert both dependently and independently of the Sec translocase complex, as well as at least some lipoproteins. Aids folding of multispanning membrane proteins.</text>
</comment>
<dbReference type="PANTHER" id="PTHR12428">
    <property type="entry name" value="OXA1"/>
    <property type="match status" value="1"/>
</dbReference>
<evidence type="ECO:0000256" key="9">
    <source>
        <dbReference type="ARBA" id="ARBA00023136"/>
    </source>
</evidence>
<dbReference type="GO" id="GO:0005886">
    <property type="term" value="C:plasma membrane"/>
    <property type="evidence" value="ECO:0007669"/>
    <property type="project" value="UniProtKB-SubCell"/>
</dbReference>
<dbReference type="InterPro" id="IPR028053">
    <property type="entry name" value="Membr_insert_YidC_N"/>
</dbReference>
<evidence type="ECO:0000256" key="8">
    <source>
        <dbReference type="ARBA" id="ARBA00022989"/>
    </source>
</evidence>
<evidence type="ECO:0000256" key="2">
    <source>
        <dbReference type="ARBA" id="ARBA00010527"/>
    </source>
</evidence>
<dbReference type="Pfam" id="PF02096">
    <property type="entry name" value="60KD_IMP"/>
    <property type="match status" value="1"/>
</dbReference>
<evidence type="ECO:0000256" key="10">
    <source>
        <dbReference type="ARBA" id="ARBA00023186"/>
    </source>
</evidence>
<feature type="domain" description="Membrane insertase YidC N-terminal" evidence="15">
    <location>
        <begin position="71"/>
        <end position="326"/>
    </location>
</feature>
<keyword evidence="6 13" id="KW-0812">Transmembrane</keyword>
<dbReference type="PRINTS" id="PR00701">
    <property type="entry name" value="60KDINNERMP"/>
</dbReference>
<proteinExistence type="inferred from homology"/>
<keyword evidence="5 13" id="KW-1003">Cell membrane</keyword>
<dbReference type="CDD" id="cd20070">
    <property type="entry name" value="5TM_YidC_Alb3"/>
    <property type="match status" value="1"/>
</dbReference>
<dbReference type="NCBIfam" id="TIGR03593">
    <property type="entry name" value="yidC_nterm"/>
    <property type="match status" value="1"/>
</dbReference>
<evidence type="ECO:0000259" key="15">
    <source>
        <dbReference type="Pfam" id="PF14849"/>
    </source>
</evidence>
<dbReference type="GO" id="GO:0051205">
    <property type="term" value="P:protein insertion into membrane"/>
    <property type="evidence" value="ECO:0007669"/>
    <property type="project" value="TreeGrafter"/>
</dbReference>
<evidence type="ECO:0000256" key="1">
    <source>
        <dbReference type="ARBA" id="ARBA00004429"/>
    </source>
</evidence>
<dbReference type="InterPro" id="IPR001708">
    <property type="entry name" value="YidC/ALB3/OXA1/COX18"/>
</dbReference>
<comment type="caution">
    <text evidence="16">The sequence shown here is derived from an EMBL/GenBank/DDBJ whole genome shotgun (WGS) entry which is preliminary data.</text>
</comment>
<comment type="subcellular location">
    <subcellularLocation>
        <location evidence="1">Cell inner membrane</location>
        <topology evidence="1">Multi-pass membrane protein</topology>
    </subcellularLocation>
    <subcellularLocation>
        <location evidence="13">Cell membrane</location>
        <topology evidence="13">Multi-pass membrane protein</topology>
    </subcellularLocation>
</comment>
<dbReference type="Proteomes" id="UP000752013">
    <property type="component" value="Unassembled WGS sequence"/>
</dbReference>
<sequence length="615" mass="70184">MEKRLVWALVLISGIMFTGNLIMGKLYPPVEMEQEISNEVSVTKEEDLNTGSSQNFHLFFSEIESSETENIYFENDLYQVIFSTQGAVITSLQLKAFTDNATGDFVELILPFDTKPYGAFTTYVGSNNNTMPVLANFQLVEQTPESLVFSTDLLLNVVLEEGESRRIRMVKQFDFRDSEYLFKVSTTFESLDEGKPLPAFILQNGYTVESIPQLGPAFEKLDQRDAYRRPIYLNSEKKRTTAKFRYGLANTNGDAHWASIIEKYFLIAGVPTQNTQYNVVWTTKPLSVDNPNGLQLNFIRKNLNIDLDAFTDELFYYLGPKQEKELLRYNNAGDNAWGLSDVYLNRAMESHVITGLLINLLKGVLSFIYGFVGNWGWAIVILTVIVKLILLPSSISSAVSMSAMTKVQPKLKALQEQYKDDKQELAKKQMELYQKEGVNPAGGCLPILVQMPILLALFSLFNQYFELRGAPWILWVTDLSAPDQFFAFSQPLPLLQWTHLNLLPIFYVGTQILTTVLSMKDNPATTQQMKTMMWMLPLIFFFMLYNMPSGLFLYWTVSNILGLFQQLLINAWRKNGTLDRLYAKKEAKRKKKSAKRATLMAAYQKQLNQSKGKNK</sequence>
<reference evidence="16" key="1">
    <citation type="submission" date="2020-03" db="EMBL/GenBank/DDBJ databases">
        <title>Spirochaetal bacteria isolated from arthropods constitute a novel genus Entomospira genus novum within the order Spirochaetales.</title>
        <authorList>
            <person name="Grana-Miraglia L."/>
            <person name="Sikutova S."/>
            <person name="Fingerle V."/>
            <person name="Sing A."/>
            <person name="Castillo-Ramirez S."/>
            <person name="Margos G."/>
            <person name="Rudolf I."/>
        </authorList>
    </citation>
    <scope>NUCLEOTIDE SEQUENCE</scope>
    <source>
        <strain evidence="16">BR208</strain>
    </source>
</reference>
<dbReference type="RefSeq" id="WP_167703341.1">
    <property type="nucleotide sequence ID" value="NZ_CP118168.1"/>
</dbReference>
<dbReference type="CDD" id="cd19961">
    <property type="entry name" value="EcYidC-like_peri"/>
    <property type="match status" value="1"/>
</dbReference>
<dbReference type="GO" id="GO:0015031">
    <property type="term" value="P:protein transport"/>
    <property type="evidence" value="ECO:0007669"/>
    <property type="project" value="UniProtKB-KW"/>
</dbReference>
<evidence type="ECO:0000256" key="3">
    <source>
        <dbReference type="ARBA" id="ARBA00015325"/>
    </source>
</evidence>
<evidence type="ECO:0000256" key="12">
    <source>
        <dbReference type="ARBA" id="ARBA00033342"/>
    </source>
</evidence>
<dbReference type="InterPro" id="IPR047196">
    <property type="entry name" value="YidC_ALB_C"/>
</dbReference>
<evidence type="ECO:0000256" key="11">
    <source>
        <dbReference type="ARBA" id="ARBA00033245"/>
    </source>
</evidence>
<evidence type="ECO:0000256" key="5">
    <source>
        <dbReference type="ARBA" id="ARBA00022475"/>
    </source>
</evidence>
<dbReference type="AlphaFoldDB" id="A0A968GCU5"/>
<feature type="transmembrane region" description="Helical" evidence="13">
    <location>
        <begin position="500"/>
        <end position="519"/>
    </location>
</feature>
<feature type="transmembrane region" description="Helical" evidence="13">
    <location>
        <begin position="6"/>
        <end position="23"/>
    </location>
</feature>
<keyword evidence="4 13" id="KW-0813">Transport</keyword>
<dbReference type="HAMAP" id="MF_01810">
    <property type="entry name" value="YidC_type1"/>
    <property type="match status" value="1"/>
</dbReference>
<protein>
    <recommendedName>
        <fullName evidence="3 13">Membrane protein insertase YidC</fullName>
    </recommendedName>
    <alternativeName>
        <fullName evidence="12 13">Foldase YidC</fullName>
    </alternativeName>
    <alternativeName>
        <fullName evidence="13">Membrane protein YidC</fullName>
    </alternativeName>
    <alternativeName>
        <fullName evidence="11 13">membrane integrase YidC</fullName>
    </alternativeName>
</protein>
<dbReference type="InterPro" id="IPR028055">
    <property type="entry name" value="YidC/Oxa/ALB_C"/>
</dbReference>
<name>A0A968GCU5_9SPIO</name>
<evidence type="ECO:0000256" key="4">
    <source>
        <dbReference type="ARBA" id="ARBA00022448"/>
    </source>
</evidence>
<dbReference type="NCBIfam" id="TIGR03592">
    <property type="entry name" value="yidC_oxa1_cterm"/>
    <property type="match status" value="1"/>
</dbReference>
<comment type="similarity">
    <text evidence="2 13">Belongs to the OXA1/ALB3/YidC family. Type 1 subfamily.</text>
</comment>
<organism evidence="16 17">
    <name type="scientific">Entomospira nematocerorum</name>
    <dbReference type="NCBI Taxonomy" id="2719987"/>
    <lineage>
        <taxon>Bacteria</taxon>
        <taxon>Pseudomonadati</taxon>
        <taxon>Spirochaetota</taxon>
        <taxon>Spirochaetia</taxon>
        <taxon>Spirochaetales</taxon>
        <taxon>Spirochaetaceae</taxon>
        <taxon>Entomospira</taxon>
    </lineage>
</organism>
<evidence type="ECO:0000313" key="16">
    <source>
        <dbReference type="EMBL" id="NIZ46899.1"/>
    </source>
</evidence>